<feature type="domain" description="Polysaccharide pyruvyl transferase" evidence="1">
    <location>
        <begin position="339"/>
        <end position="564"/>
    </location>
</feature>
<accession>A0A943V162</accession>
<sequence>MFARILIIAAHTPDETDWHARLARACAARGHAVRIWCPPDNQADNAFFAVRRAFRPTLALWTAEAWKSHPEKLAAQVADACASGIVALRPTSDALEAQSADFVLAVGDACLHALEEAARTSGRRAPFVMGMPAAIDAEYMQATLSDPNAQRDAVSFDQARTPEREAAAAALRDAACALETVAFHPSWPENFERMHPGANRTYRRRTTAFFAGLPGNDAPTEADIALRVAEGACVVIAHDDGESREGDAPFRAAVCEGIDGLIRTIASLACNDEQAQNLRERQHAALASMPALEDVVDETLAALDRECATRNGAPCRPDVLSQEQPAMKVVMYGWFGARNFGDDLLLASTATRIEQRYPQAFFCVIGANASVIENEYGYQAATPDRKYEVRAFLDQAAAMVLCGGLLFDDPLAQTAGEMEFCLDPWIEPTGQAAVCLLARSLGVPSVYLGFGAGPIDNRPTRIAVNLIARSEARFLPRDEHTKDLLEACGVKSNQIAVRADLILGARDYVIERAAQAPNDADGDFFTVSLRRWHRNPADFARQIAHALDAVTQETGLVALMLPFDQDDVELHRNVV</sequence>
<dbReference type="AlphaFoldDB" id="A0A943V162"/>
<evidence type="ECO:0000313" key="3">
    <source>
        <dbReference type="Proteomes" id="UP000727506"/>
    </source>
</evidence>
<evidence type="ECO:0000313" key="2">
    <source>
        <dbReference type="EMBL" id="MBS6941271.1"/>
    </source>
</evidence>
<dbReference type="EMBL" id="JAGZSV010000149">
    <property type="protein sequence ID" value="MBS6941271.1"/>
    <property type="molecule type" value="Genomic_DNA"/>
</dbReference>
<organism evidence="2 3">
    <name type="scientific">Slackia piriformis</name>
    <dbReference type="NCBI Taxonomy" id="626934"/>
    <lineage>
        <taxon>Bacteria</taxon>
        <taxon>Bacillati</taxon>
        <taxon>Actinomycetota</taxon>
        <taxon>Coriobacteriia</taxon>
        <taxon>Eggerthellales</taxon>
        <taxon>Eggerthellaceae</taxon>
        <taxon>Slackia</taxon>
    </lineage>
</organism>
<dbReference type="InterPro" id="IPR007345">
    <property type="entry name" value="Polysacch_pyruvyl_Trfase"/>
</dbReference>
<protein>
    <submittedName>
        <fullName evidence="2">Polysaccharide pyruvyl transferase family protein</fullName>
    </submittedName>
</protein>
<name>A0A943V162_9ACTN</name>
<comment type="caution">
    <text evidence="2">The sequence shown here is derived from an EMBL/GenBank/DDBJ whole genome shotgun (WGS) entry which is preliminary data.</text>
</comment>
<feature type="non-terminal residue" evidence="2">
    <location>
        <position position="575"/>
    </location>
</feature>
<gene>
    <name evidence="2" type="ORF">KH142_07350</name>
</gene>
<keyword evidence="2" id="KW-0808">Transferase</keyword>
<proteinExistence type="predicted"/>
<dbReference type="GO" id="GO:0016740">
    <property type="term" value="F:transferase activity"/>
    <property type="evidence" value="ECO:0007669"/>
    <property type="project" value="UniProtKB-KW"/>
</dbReference>
<evidence type="ECO:0000259" key="1">
    <source>
        <dbReference type="Pfam" id="PF04230"/>
    </source>
</evidence>
<reference evidence="2" key="1">
    <citation type="submission" date="2021-02" db="EMBL/GenBank/DDBJ databases">
        <title>Infant gut strain persistence is associated with maternal origin, phylogeny, and functional potential including surface adhesion and iron acquisition.</title>
        <authorList>
            <person name="Lou Y.C."/>
        </authorList>
    </citation>
    <scope>NUCLEOTIDE SEQUENCE</scope>
    <source>
        <strain evidence="2">L2_039_000G1_dasL2_039_000G1_concoct_11</strain>
    </source>
</reference>
<dbReference type="Proteomes" id="UP000727506">
    <property type="component" value="Unassembled WGS sequence"/>
</dbReference>
<dbReference type="Pfam" id="PF04230">
    <property type="entry name" value="PS_pyruv_trans"/>
    <property type="match status" value="1"/>
</dbReference>
<dbReference type="PANTHER" id="PTHR36836">
    <property type="entry name" value="COLANIC ACID BIOSYNTHESIS PROTEIN WCAK"/>
    <property type="match status" value="1"/>
</dbReference>
<dbReference type="PANTHER" id="PTHR36836:SF1">
    <property type="entry name" value="COLANIC ACID BIOSYNTHESIS PROTEIN WCAK"/>
    <property type="match status" value="1"/>
</dbReference>